<dbReference type="GO" id="GO:0000049">
    <property type="term" value="F:tRNA binding"/>
    <property type="evidence" value="ECO:0007669"/>
    <property type="project" value="TreeGrafter"/>
</dbReference>
<dbReference type="Proteomes" id="UP000288361">
    <property type="component" value="Unassembled WGS sequence"/>
</dbReference>
<feature type="domain" description="Aminoacyl-transfer RNA synthetases class-II family profile" evidence="6">
    <location>
        <begin position="18"/>
        <end position="317"/>
    </location>
</feature>
<dbReference type="InterPro" id="IPR045864">
    <property type="entry name" value="aa-tRNA-synth_II/BPL/LPL"/>
</dbReference>
<dbReference type="FunFam" id="3.30.930.10:FF:000017">
    <property type="entry name" value="Elongation factor P--(R)-beta-lysine ligase"/>
    <property type="match status" value="1"/>
</dbReference>
<keyword evidence="2 7" id="KW-0436">Ligase</keyword>
<dbReference type="GO" id="GO:0005829">
    <property type="term" value="C:cytosol"/>
    <property type="evidence" value="ECO:0007669"/>
    <property type="project" value="TreeGrafter"/>
</dbReference>
<dbReference type="GO" id="GO:0004824">
    <property type="term" value="F:lysine-tRNA ligase activity"/>
    <property type="evidence" value="ECO:0007669"/>
    <property type="project" value="UniProtKB-EC"/>
</dbReference>
<dbReference type="InterPro" id="IPR018149">
    <property type="entry name" value="Lys-tRNA-synth_II_C"/>
</dbReference>
<evidence type="ECO:0000256" key="5">
    <source>
        <dbReference type="ARBA" id="ARBA00052794"/>
    </source>
</evidence>
<dbReference type="Pfam" id="PF00152">
    <property type="entry name" value="tRNA-synt_2"/>
    <property type="match status" value="1"/>
</dbReference>
<dbReference type="PRINTS" id="PR00982">
    <property type="entry name" value="TRNASYNTHLYS"/>
</dbReference>
<comment type="catalytic activity">
    <reaction evidence="5">
        <text>D-beta-lysine + L-lysyl-[protein] + ATP = N(6)-((3R)-3,6-diaminohexanoyl)-L-lysyl-[protein] + AMP + diphosphate + H(+)</text>
        <dbReference type="Rhea" id="RHEA:83435"/>
        <dbReference type="Rhea" id="RHEA-COMP:9752"/>
        <dbReference type="Rhea" id="RHEA-COMP:20131"/>
        <dbReference type="ChEBI" id="CHEBI:15378"/>
        <dbReference type="ChEBI" id="CHEBI:29969"/>
        <dbReference type="ChEBI" id="CHEBI:30616"/>
        <dbReference type="ChEBI" id="CHEBI:33019"/>
        <dbReference type="ChEBI" id="CHEBI:84138"/>
        <dbReference type="ChEBI" id="CHEBI:156053"/>
        <dbReference type="ChEBI" id="CHEBI:456215"/>
    </reaction>
    <physiologicalReaction direction="left-to-right" evidence="5">
        <dbReference type="Rhea" id="RHEA:83436"/>
    </physiologicalReaction>
</comment>
<dbReference type="SUPFAM" id="SSF55681">
    <property type="entry name" value="Class II aaRS and biotin synthetases"/>
    <property type="match status" value="1"/>
</dbReference>
<protein>
    <submittedName>
        <fullName evidence="7">Elongation factor P lysine(34) lysyltransferase</fullName>
        <ecNumber evidence="7">6.1.1.6</ecNumber>
    </submittedName>
</protein>
<dbReference type="GO" id="GO:0005524">
    <property type="term" value="F:ATP binding"/>
    <property type="evidence" value="ECO:0007669"/>
    <property type="project" value="UniProtKB-KW"/>
</dbReference>
<name>A0A432YNY9_9GAMM</name>
<keyword evidence="4" id="KW-0067">ATP-binding</keyword>
<evidence type="ECO:0000313" key="7">
    <source>
        <dbReference type="EMBL" id="RUO62670.1"/>
    </source>
</evidence>
<dbReference type="InterPro" id="IPR006195">
    <property type="entry name" value="aa-tRNA-synth_II"/>
</dbReference>
<gene>
    <name evidence="7" type="ORF">CWI73_09340</name>
</gene>
<evidence type="ECO:0000256" key="3">
    <source>
        <dbReference type="ARBA" id="ARBA00022741"/>
    </source>
</evidence>
<keyword evidence="7" id="KW-0808">Transferase</keyword>
<organism evidence="7 8">
    <name type="scientific">Idiomarina piscisalsi</name>
    <dbReference type="NCBI Taxonomy" id="1096243"/>
    <lineage>
        <taxon>Bacteria</taxon>
        <taxon>Pseudomonadati</taxon>
        <taxon>Pseudomonadota</taxon>
        <taxon>Gammaproteobacteria</taxon>
        <taxon>Alteromonadales</taxon>
        <taxon>Idiomarinaceae</taxon>
        <taxon>Idiomarina</taxon>
    </lineage>
</organism>
<reference evidence="7 8" key="1">
    <citation type="journal article" date="2011" name="Front. Microbiol.">
        <title>Genomic signatures of strain selection and enhancement in Bacillus atrophaeus var. globigii, a historical biowarfare simulant.</title>
        <authorList>
            <person name="Gibbons H.S."/>
            <person name="Broomall S.M."/>
            <person name="McNew L.A."/>
            <person name="Daligault H."/>
            <person name="Chapman C."/>
            <person name="Bruce D."/>
            <person name="Karavis M."/>
            <person name="Krepps M."/>
            <person name="McGregor P.A."/>
            <person name="Hong C."/>
            <person name="Park K.H."/>
            <person name="Akmal A."/>
            <person name="Feldman A."/>
            <person name="Lin J.S."/>
            <person name="Chang W.E."/>
            <person name="Higgs B.W."/>
            <person name="Demirev P."/>
            <person name="Lindquist J."/>
            <person name="Liem A."/>
            <person name="Fochler E."/>
            <person name="Read T.D."/>
            <person name="Tapia R."/>
            <person name="Johnson S."/>
            <person name="Bishop-Lilly K.A."/>
            <person name="Detter C."/>
            <person name="Han C."/>
            <person name="Sozhamannan S."/>
            <person name="Rosenzweig C.N."/>
            <person name="Skowronski E.W."/>
        </authorList>
    </citation>
    <scope>NUCLEOTIDE SEQUENCE [LARGE SCALE GENOMIC DNA]</scope>
    <source>
        <strain evidence="7 8">TPS4-2</strain>
    </source>
</reference>
<keyword evidence="7" id="KW-0251">Elongation factor</keyword>
<dbReference type="EC" id="6.1.1.6" evidence="7"/>
<accession>A0A432YNY9</accession>
<comment type="caution">
    <text evidence="7">The sequence shown here is derived from an EMBL/GenBank/DDBJ whole genome shotgun (WGS) entry which is preliminary data.</text>
</comment>
<dbReference type="EMBL" id="PIQA01000011">
    <property type="protein sequence ID" value="RUO62670.1"/>
    <property type="molecule type" value="Genomic_DNA"/>
</dbReference>
<evidence type="ECO:0000256" key="1">
    <source>
        <dbReference type="ARBA" id="ARBA00011738"/>
    </source>
</evidence>
<dbReference type="GO" id="GO:0016740">
    <property type="term" value="F:transferase activity"/>
    <property type="evidence" value="ECO:0007669"/>
    <property type="project" value="UniProtKB-KW"/>
</dbReference>
<dbReference type="PROSITE" id="PS50862">
    <property type="entry name" value="AA_TRNA_LIGASE_II"/>
    <property type="match status" value="1"/>
</dbReference>
<comment type="subunit">
    <text evidence="1">Homodimer.</text>
</comment>
<dbReference type="NCBIfam" id="TIGR00462">
    <property type="entry name" value="genX"/>
    <property type="match status" value="1"/>
</dbReference>
<dbReference type="PANTHER" id="PTHR42918">
    <property type="entry name" value="LYSYL-TRNA SYNTHETASE"/>
    <property type="match status" value="1"/>
</dbReference>
<keyword evidence="7" id="KW-0648">Protein biosynthesis</keyword>
<dbReference type="GO" id="GO:0006430">
    <property type="term" value="P:lysyl-tRNA aminoacylation"/>
    <property type="evidence" value="ECO:0007669"/>
    <property type="project" value="InterPro"/>
</dbReference>
<proteinExistence type="predicted"/>
<dbReference type="RefSeq" id="WP_126752543.1">
    <property type="nucleotide sequence ID" value="NZ_JBHUMT010000004.1"/>
</dbReference>
<sequence>MNWRPDASWSMLQQRADLFKSVRQFFENRGVTEVDTHLLSQYGVTDVHLKNLSTDFSQPLPSGTNTLYLQTSPEFAMKRLVAAYQQDIYQLSHVVRDDEVGRYHNPEFTLLEWYRIGFDDNALINEVSQLLSETCGAPPIVERSYQQCFLETLKLDPLTPDGIEGIRQQLESVPALTDWMQKETDASTILQVVFSEFIEPTFTKNVPQCVTHFPVEQAALARVDESDPRVAKRFEVYYQGVELANGYHELTDAVEQTRRFQDDNRHRVTNKQPQMAADKRLISALESGLPDCAGVALGFDRLLMIKSGAQHISEVLPFTINNA</sequence>
<dbReference type="InterPro" id="IPR004364">
    <property type="entry name" value="Aa-tRNA-synt_II"/>
</dbReference>
<evidence type="ECO:0000313" key="8">
    <source>
        <dbReference type="Proteomes" id="UP000288361"/>
    </source>
</evidence>
<dbReference type="PANTHER" id="PTHR42918:SF6">
    <property type="entry name" value="ELONGATION FACTOR P--(R)-BETA-LYSINE LIGASE"/>
    <property type="match status" value="1"/>
</dbReference>
<evidence type="ECO:0000256" key="4">
    <source>
        <dbReference type="ARBA" id="ARBA00022840"/>
    </source>
</evidence>
<dbReference type="AlphaFoldDB" id="A0A432YNY9"/>
<evidence type="ECO:0000259" key="6">
    <source>
        <dbReference type="PROSITE" id="PS50862"/>
    </source>
</evidence>
<evidence type="ECO:0000256" key="2">
    <source>
        <dbReference type="ARBA" id="ARBA00022598"/>
    </source>
</evidence>
<keyword evidence="3" id="KW-0547">Nucleotide-binding</keyword>
<dbReference type="Gene3D" id="3.30.930.10">
    <property type="entry name" value="Bira Bifunctional Protein, Domain 2"/>
    <property type="match status" value="1"/>
</dbReference>
<dbReference type="InterPro" id="IPR004525">
    <property type="entry name" value="EpmA"/>
</dbReference>
<dbReference type="GO" id="GO:0003746">
    <property type="term" value="F:translation elongation factor activity"/>
    <property type="evidence" value="ECO:0007669"/>
    <property type="project" value="UniProtKB-KW"/>
</dbReference>
<dbReference type="NCBIfam" id="NF006828">
    <property type="entry name" value="PRK09350.1"/>
    <property type="match status" value="1"/>
</dbReference>